<dbReference type="Proteomes" id="UP000262954">
    <property type="component" value="Unassembled WGS sequence"/>
</dbReference>
<evidence type="ECO:0000313" key="1">
    <source>
        <dbReference type="EMBL" id="HBJ09662.1"/>
    </source>
</evidence>
<comment type="caution">
    <text evidence="1">The sequence shown here is derived from an EMBL/GenBank/DDBJ whole genome shotgun (WGS) entry which is preliminary data.</text>
</comment>
<reference evidence="1 2" key="1">
    <citation type="journal article" date="2018" name="Nat. Biotechnol.">
        <title>A standardized bacterial taxonomy based on genome phylogeny substantially revises the tree of life.</title>
        <authorList>
            <person name="Parks D.H."/>
            <person name="Chuvochina M."/>
            <person name="Waite D.W."/>
            <person name="Rinke C."/>
            <person name="Skarshewski A."/>
            <person name="Chaumeil P.A."/>
            <person name="Hugenholtz P."/>
        </authorList>
    </citation>
    <scope>NUCLEOTIDE SEQUENCE [LARGE SCALE GENOMIC DNA]</scope>
    <source>
        <strain evidence="1">UBA11482</strain>
    </source>
</reference>
<sequence length="137" mass="14982">MNEAAKLVTDAVIGNRYKTIVAGRKVYTIYSPCIKVICRALNEFSHIELPGSDTMIGFLSGIGEITPYLVRGVAALIAGNVDNWEQERDRIAAELEEATPEELKDAIEISISLMNGRDFFACAALTMNVATMAAKQR</sequence>
<dbReference type="EMBL" id="DNWC01000153">
    <property type="protein sequence ID" value="HBJ09662.1"/>
    <property type="molecule type" value="Genomic_DNA"/>
</dbReference>
<evidence type="ECO:0000313" key="2">
    <source>
        <dbReference type="Proteomes" id="UP000262954"/>
    </source>
</evidence>
<name>A0A354M573_9BACT</name>
<gene>
    <name evidence="1" type="ORF">DDY73_11740</name>
</gene>
<proteinExistence type="predicted"/>
<dbReference type="RefSeq" id="WP_122304197.1">
    <property type="nucleotide sequence ID" value="NZ_CAUAJF010000090.1"/>
</dbReference>
<dbReference type="AlphaFoldDB" id="A0A354M573"/>
<accession>A0A354M573</accession>
<organism evidence="1 2">
    <name type="scientific">Coprobacter fastidiosus</name>
    <dbReference type="NCBI Taxonomy" id="1099853"/>
    <lineage>
        <taxon>Bacteria</taxon>
        <taxon>Pseudomonadati</taxon>
        <taxon>Bacteroidota</taxon>
        <taxon>Bacteroidia</taxon>
        <taxon>Bacteroidales</taxon>
        <taxon>Barnesiellaceae</taxon>
        <taxon>Coprobacter</taxon>
    </lineage>
</organism>
<protein>
    <submittedName>
        <fullName evidence="1">Uncharacterized protein</fullName>
    </submittedName>
</protein>